<dbReference type="PANTHER" id="PTHR43409">
    <property type="entry name" value="ANAEROBIC MAGNESIUM-PROTOPORPHYRIN IX MONOMETHYL ESTER CYCLASE-RELATED"/>
    <property type="match status" value="1"/>
</dbReference>
<sequence length="295" mass="34650">TPPVAWDKLPMGTYRAHNWHCLGKPRQPYGVLYTSLNCPFDCSYCNIHTLYGGSRKVYYRPMVEIINELSLFGDQYNIKALKIWDELFTLDHARVYQICEHLRRYDFNIWAYARVGTVDPLILKRMKQAGINWLCYGFETANPTVQGKGHTRKELDETVEMTREAGINIIGNFIFGLPNDNYGTMSETLQWAKEKNLEYVNFYVAMPYPGSQLYRETPREHLPPTWEAYDQFSPNCKPLPTKYLTSREVLNFRDIAFRSYFNRPEYLSMIEDKFGASNEIKEMLEWDMTRNSVTT</sequence>
<protein>
    <recommendedName>
        <fullName evidence="6">Radical SAM core domain-containing protein</fullName>
    </recommendedName>
</protein>
<dbReference type="Gene3D" id="3.20.20.70">
    <property type="entry name" value="Aldolase class I"/>
    <property type="match status" value="1"/>
</dbReference>
<gene>
    <name evidence="7" type="ORF">LCGC14_2959420</name>
</gene>
<evidence type="ECO:0000256" key="1">
    <source>
        <dbReference type="ARBA" id="ARBA00001966"/>
    </source>
</evidence>
<accession>A0A0F8XCM7</accession>
<feature type="non-terminal residue" evidence="7">
    <location>
        <position position="1"/>
    </location>
</feature>
<dbReference type="PROSITE" id="PS51918">
    <property type="entry name" value="RADICAL_SAM"/>
    <property type="match status" value="1"/>
</dbReference>
<keyword evidence="4" id="KW-0408">Iron</keyword>
<dbReference type="Pfam" id="PF04055">
    <property type="entry name" value="Radical_SAM"/>
    <property type="match status" value="1"/>
</dbReference>
<dbReference type="PANTHER" id="PTHR43409:SF7">
    <property type="entry name" value="BLL1977 PROTEIN"/>
    <property type="match status" value="1"/>
</dbReference>
<evidence type="ECO:0000259" key="6">
    <source>
        <dbReference type="PROSITE" id="PS51918"/>
    </source>
</evidence>
<dbReference type="GO" id="GO:0051536">
    <property type="term" value="F:iron-sulfur cluster binding"/>
    <property type="evidence" value="ECO:0007669"/>
    <property type="project" value="UniProtKB-KW"/>
</dbReference>
<reference evidence="7" key="1">
    <citation type="journal article" date="2015" name="Nature">
        <title>Complex archaea that bridge the gap between prokaryotes and eukaryotes.</title>
        <authorList>
            <person name="Spang A."/>
            <person name="Saw J.H."/>
            <person name="Jorgensen S.L."/>
            <person name="Zaremba-Niedzwiedzka K."/>
            <person name="Martijn J."/>
            <person name="Lind A.E."/>
            <person name="van Eijk R."/>
            <person name="Schleper C."/>
            <person name="Guy L."/>
            <person name="Ettema T.J."/>
        </authorList>
    </citation>
    <scope>NUCLEOTIDE SEQUENCE</scope>
</reference>
<keyword evidence="2" id="KW-0949">S-adenosyl-L-methionine</keyword>
<dbReference type="InterPro" id="IPR013785">
    <property type="entry name" value="Aldolase_TIM"/>
</dbReference>
<evidence type="ECO:0000256" key="2">
    <source>
        <dbReference type="ARBA" id="ARBA00022691"/>
    </source>
</evidence>
<feature type="domain" description="Radical SAM core" evidence="6">
    <location>
        <begin position="24"/>
        <end position="239"/>
    </location>
</feature>
<comment type="caution">
    <text evidence="7">The sequence shown here is derived from an EMBL/GenBank/DDBJ whole genome shotgun (WGS) entry which is preliminary data.</text>
</comment>
<dbReference type="EMBL" id="LAZR01059858">
    <property type="protein sequence ID" value="KKK66902.1"/>
    <property type="molecule type" value="Genomic_DNA"/>
</dbReference>
<dbReference type="InterPro" id="IPR007197">
    <property type="entry name" value="rSAM"/>
</dbReference>
<dbReference type="SFLD" id="SFLDG01082">
    <property type="entry name" value="B12-binding_domain_containing"/>
    <property type="match status" value="1"/>
</dbReference>
<dbReference type="AlphaFoldDB" id="A0A0F8XCM7"/>
<keyword evidence="5" id="KW-0411">Iron-sulfur</keyword>
<dbReference type="CDD" id="cd01335">
    <property type="entry name" value="Radical_SAM"/>
    <property type="match status" value="1"/>
</dbReference>
<dbReference type="GO" id="GO:0005829">
    <property type="term" value="C:cytosol"/>
    <property type="evidence" value="ECO:0007669"/>
    <property type="project" value="TreeGrafter"/>
</dbReference>
<evidence type="ECO:0000256" key="3">
    <source>
        <dbReference type="ARBA" id="ARBA00022723"/>
    </source>
</evidence>
<evidence type="ECO:0000256" key="4">
    <source>
        <dbReference type="ARBA" id="ARBA00023004"/>
    </source>
</evidence>
<dbReference type="InterPro" id="IPR051198">
    <property type="entry name" value="BchE-like"/>
</dbReference>
<proteinExistence type="predicted"/>
<dbReference type="InterPro" id="IPR058240">
    <property type="entry name" value="rSAM_sf"/>
</dbReference>
<dbReference type="GO" id="GO:0003824">
    <property type="term" value="F:catalytic activity"/>
    <property type="evidence" value="ECO:0007669"/>
    <property type="project" value="InterPro"/>
</dbReference>
<name>A0A0F8XCM7_9ZZZZ</name>
<comment type="cofactor">
    <cofactor evidence="1">
        <name>[4Fe-4S] cluster</name>
        <dbReference type="ChEBI" id="CHEBI:49883"/>
    </cofactor>
</comment>
<keyword evidence="3" id="KW-0479">Metal-binding</keyword>
<dbReference type="SFLD" id="SFLDS00029">
    <property type="entry name" value="Radical_SAM"/>
    <property type="match status" value="1"/>
</dbReference>
<organism evidence="7">
    <name type="scientific">marine sediment metagenome</name>
    <dbReference type="NCBI Taxonomy" id="412755"/>
    <lineage>
        <taxon>unclassified sequences</taxon>
        <taxon>metagenomes</taxon>
        <taxon>ecological metagenomes</taxon>
    </lineage>
</organism>
<evidence type="ECO:0000256" key="5">
    <source>
        <dbReference type="ARBA" id="ARBA00023014"/>
    </source>
</evidence>
<dbReference type="GO" id="GO:0046872">
    <property type="term" value="F:metal ion binding"/>
    <property type="evidence" value="ECO:0007669"/>
    <property type="project" value="UniProtKB-KW"/>
</dbReference>
<dbReference type="InterPro" id="IPR006638">
    <property type="entry name" value="Elp3/MiaA/NifB-like_rSAM"/>
</dbReference>
<dbReference type="SUPFAM" id="SSF102114">
    <property type="entry name" value="Radical SAM enzymes"/>
    <property type="match status" value="1"/>
</dbReference>
<evidence type="ECO:0000313" key="7">
    <source>
        <dbReference type="EMBL" id="KKK66902.1"/>
    </source>
</evidence>
<dbReference type="SMART" id="SM00729">
    <property type="entry name" value="Elp3"/>
    <property type="match status" value="1"/>
</dbReference>